<name>A0ABQ9Y104_9EUKA</name>
<feature type="compositionally biased region" description="Low complexity" evidence="3">
    <location>
        <begin position="121"/>
        <end position="130"/>
    </location>
</feature>
<sequence length="335" mass="37434">MSKQPKPTSSNHPKSSKPNSARSDSGLQPKKEDVQSVFAEGDNHLYTTLNGQKKAVGTTSQTVQNLISSFVPSSSTNEDFHSTRLENKVIFLDNGLAAQPKRNVTVAVTLTSDAQTLIGKTTSSSLQQQSLEEEKIQKQKRTKSSQSGDKEKKGPKLESKHSNKKKTLSRFEKKALNLLQIPKHGLRYADFLPMHDIWKQYLKTTLGDCKDVNQMSAKLVHCDLHGAHLEVYRSNCPGYTGKRGIVMEETQNTFVIIMDQHDPKQAAPTDGLPYDKVGTLPKKSCDFILSFETETGENQRAILIGKNYCMRPFDRLTRTPKAWQPIEPIVFSEAS</sequence>
<comment type="similarity">
    <text evidence="2">Belongs to the eukaryotic/archaeal RNase P protein component 1 family.</text>
</comment>
<dbReference type="SUPFAM" id="SSF101744">
    <property type="entry name" value="Rof/RNase P subunit-like"/>
    <property type="match status" value="1"/>
</dbReference>
<dbReference type="Pfam" id="PF01868">
    <property type="entry name" value="RNase_P-MRP_p29"/>
    <property type="match status" value="1"/>
</dbReference>
<dbReference type="Gene3D" id="2.30.30.210">
    <property type="entry name" value="Ribonuclease P/MRP, subunit p29"/>
    <property type="match status" value="1"/>
</dbReference>
<gene>
    <name evidence="4" type="ORF">BLNAU_7572</name>
</gene>
<accession>A0ABQ9Y104</accession>
<evidence type="ECO:0000313" key="5">
    <source>
        <dbReference type="Proteomes" id="UP001281761"/>
    </source>
</evidence>
<dbReference type="PANTHER" id="PTHR13348">
    <property type="entry name" value="RIBONUCLEASE P SUBUNIT P29"/>
    <property type="match status" value="1"/>
</dbReference>
<proteinExistence type="inferred from homology"/>
<feature type="region of interest" description="Disordered" evidence="3">
    <location>
        <begin position="1"/>
        <end position="39"/>
    </location>
</feature>
<evidence type="ECO:0000256" key="3">
    <source>
        <dbReference type="SAM" id="MobiDB-lite"/>
    </source>
</evidence>
<dbReference type="EMBL" id="JARBJD010000046">
    <property type="protein sequence ID" value="KAK2957416.1"/>
    <property type="molecule type" value="Genomic_DNA"/>
</dbReference>
<evidence type="ECO:0000313" key="4">
    <source>
        <dbReference type="EMBL" id="KAK2957416.1"/>
    </source>
</evidence>
<dbReference type="InterPro" id="IPR002730">
    <property type="entry name" value="Rpp29/RNP1"/>
</dbReference>
<feature type="compositionally biased region" description="Basic and acidic residues" evidence="3">
    <location>
        <begin position="148"/>
        <end position="161"/>
    </location>
</feature>
<dbReference type="PANTHER" id="PTHR13348:SF0">
    <property type="entry name" value="RIBONUCLEASE P PROTEIN SUBUNIT P29"/>
    <property type="match status" value="1"/>
</dbReference>
<keyword evidence="5" id="KW-1185">Reference proteome</keyword>
<feature type="region of interest" description="Disordered" evidence="3">
    <location>
        <begin position="121"/>
        <end position="167"/>
    </location>
</feature>
<dbReference type="InterPro" id="IPR023534">
    <property type="entry name" value="Rof/RNase_P-like"/>
</dbReference>
<comment type="subcellular location">
    <subcellularLocation>
        <location evidence="1">Nucleus</location>
    </subcellularLocation>
</comment>
<evidence type="ECO:0000256" key="1">
    <source>
        <dbReference type="ARBA" id="ARBA00004123"/>
    </source>
</evidence>
<dbReference type="InterPro" id="IPR036980">
    <property type="entry name" value="RNase_P/MRP_Rpp29_sf"/>
</dbReference>
<reference evidence="4 5" key="1">
    <citation type="journal article" date="2022" name="bioRxiv">
        <title>Genomics of Preaxostyla Flagellates Illuminates Evolutionary Transitions and the Path Towards Mitochondrial Loss.</title>
        <authorList>
            <person name="Novak L.V.F."/>
            <person name="Treitli S.C."/>
            <person name="Pyrih J."/>
            <person name="Halakuc P."/>
            <person name="Pipaliya S.V."/>
            <person name="Vacek V."/>
            <person name="Brzon O."/>
            <person name="Soukal P."/>
            <person name="Eme L."/>
            <person name="Dacks J.B."/>
            <person name="Karnkowska A."/>
            <person name="Elias M."/>
            <person name="Hampl V."/>
        </authorList>
    </citation>
    <scope>NUCLEOTIDE SEQUENCE [LARGE SCALE GENOMIC DNA]</scope>
    <source>
        <strain evidence="4">NAU3</strain>
        <tissue evidence="4">Gut</tissue>
    </source>
</reference>
<organism evidence="4 5">
    <name type="scientific">Blattamonas nauphoetae</name>
    <dbReference type="NCBI Taxonomy" id="2049346"/>
    <lineage>
        <taxon>Eukaryota</taxon>
        <taxon>Metamonada</taxon>
        <taxon>Preaxostyla</taxon>
        <taxon>Oxymonadida</taxon>
        <taxon>Blattamonas</taxon>
    </lineage>
</organism>
<comment type="caution">
    <text evidence="4">The sequence shown here is derived from an EMBL/GenBank/DDBJ whole genome shotgun (WGS) entry which is preliminary data.</text>
</comment>
<dbReference type="Proteomes" id="UP001281761">
    <property type="component" value="Unassembled WGS sequence"/>
</dbReference>
<protein>
    <submittedName>
        <fullName evidence="4">Ribonuclease P protein subunit p29</fullName>
    </submittedName>
</protein>
<feature type="compositionally biased region" description="Low complexity" evidence="3">
    <location>
        <begin position="1"/>
        <end position="20"/>
    </location>
</feature>
<dbReference type="SMART" id="SM00538">
    <property type="entry name" value="POP4"/>
    <property type="match status" value="1"/>
</dbReference>
<evidence type="ECO:0000256" key="2">
    <source>
        <dbReference type="ARBA" id="ARBA00006181"/>
    </source>
</evidence>
<dbReference type="InterPro" id="IPR016848">
    <property type="entry name" value="RNase_P/MRP_Rpp29-subunit"/>
</dbReference>